<sequence length="209" mass="23008">MPFDFINTHLEARQQDALLRKRNVVEHATARTITVNNKTYLNFASNDYLGFGDEAVNLNDSYALGSHSSALVTGYQAQQKALEQYLCEQFGYGAGMLFNSGFSANSSVIKALFQDKAAAQNSAIFQDKLNHASLIDGALHSNAALVRFNHNDMNHLRSRLEKSKAQNKLIISEGVFSMDGDTAPLKELLALAKQHNAWLMIDDAHGFGA</sequence>
<dbReference type="InterPro" id="IPR050087">
    <property type="entry name" value="AON_synthase_class-II"/>
</dbReference>
<dbReference type="Gene3D" id="3.90.1150.10">
    <property type="entry name" value="Aspartate Aminotransferase, domain 1"/>
    <property type="match status" value="1"/>
</dbReference>
<evidence type="ECO:0000256" key="1">
    <source>
        <dbReference type="ARBA" id="ARBA00001933"/>
    </source>
</evidence>
<dbReference type="InterPro" id="IPR015421">
    <property type="entry name" value="PyrdxlP-dep_Trfase_major"/>
</dbReference>
<evidence type="ECO:0000259" key="4">
    <source>
        <dbReference type="Pfam" id="PF00155"/>
    </source>
</evidence>
<accession>A0A0F9HZS6</accession>
<dbReference type="Pfam" id="PF00155">
    <property type="entry name" value="Aminotran_1_2"/>
    <property type="match status" value="1"/>
</dbReference>
<organism evidence="5">
    <name type="scientific">marine sediment metagenome</name>
    <dbReference type="NCBI Taxonomy" id="412755"/>
    <lineage>
        <taxon>unclassified sequences</taxon>
        <taxon>metagenomes</taxon>
        <taxon>ecological metagenomes</taxon>
    </lineage>
</organism>
<reference evidence="5" key="1">
    <citation type="journal article" date="2015" name="Nature">
        <title>Complex archaea that bridge the gap between prokaryotes and eukaryotes.</title>
        <authorList>
            <person name="Spang A."/>
            <person name="Saw J.H."/>
            <person name="Jorgensen S.L."/>
            <person name="Zaremba-Niedzwiedzka K."/>
            <person name="Martijn J."/>
            <person name="Lind A.E."/>
            <person name="van Eijk R."/>
            <person name="Schleper C."/>
            <person name="Guy L."/>
            <person name="Ettema T.J."/>
        </authorList>
    </citation>
    <scope>NUCLEOTIDE SEQUENCE</scope>
</reference>
<dbReference type="EMBL" id="LAZR01015517">
    <property type="protein sequence ID" value="KKM09967.1"/>
    <property type="molecule type" value="Genomic_DNA"/>
</dbReference>
<dbReference type="PANTHER" id="PTHR13693:SF100">
    <property type="entry name" value="8-AMINO-7-OXONONANOATE SYNTHASE"/>
    <property type="match status" value="1"/>
</dbReference>
<evidence type="ECO:0000256" key="2">
    <source>
        <dbReference type="ARBA" id="ARBA00022679"/>
    </source>
</evidence>
<dbReference type="InterPro" id="IPR004839">
    <property type="entry name" value="Aminotransferase_I/II_large"/>
</dbReference>
<comment type="caution">
    <text evidence="5">The sequence shown here is derived from an EMBL/GenBank/DDBJ whole genome shotgun (WGS) entry which is preliminary data.</text>
</comment>
<dbReference type="AlphaFoldDB" id="A0A0F9HZS6"/>
<keyword evidence="2" id="KW-0808">Transferase</keyword>
<name>A0A0F9HZS6_9ZZZZ</name>
<dbReference type="InterPro" id="IPR015422">
    <property type="entry name" value="PyrdxlP-dep_Trfase_small"/>
</dbReference>
<dbReference type="InterPro" id="IPR015424">
    <property type="entry name" value="PyrdxlP-dep_Trfase"/>
</dbReference>
<dbReference type="SUPFAM" id="SSF53383">
    <property type="entry name" value="PLP-dependent transferases"/>
    <property type="match status" value="1"/>
</dbReference>
<feature type="domain" description="Aminotransferase class I/classII large" evidence="4">
    <location>
        <begin position="39"/>
        <end position="206"/>
    </location>
</feature>
<evidence type="ECO:0000313" key="5">
    <source>
        <dbReference type="EMBL" id="KKM09967.1"/>
    </source>
</evidence>
<dbReference type="GO" id="GO:0009102">
    <property type="term" value="P:biotin biosynthetic process"/>
    <property type="evidence" value="ECO:0007669"/>
    <property type="project" value="TreeGrafter"/>
</dbReference>
<protein>
    <recommendedName>
        <fullName evidence="4">Aminotransferase class I/classII large domain-containing protein</fullName>
    </recommendedName>
</protein>
<comment type="cofactor">
    <cofactor evidence="1">
        <name>pyridoxal 5'-phosphate</name>
        <dbReference type="ChEBI" id="CHEBI:597326"/>
    </cofactor>
</comment>
<dbReference type="GO" id="GO:0008710">
    <property type="term" value="F:8-amino-7-oxononanoate synthase activity"/>
    <property type="evidence" value="ECO:0007669"/>
    <property type="project" value="TreeGrafter"/>
</dbReference>
<dbReference type="Gene3D" id="3.40.640.10">
    <property type="entry name" value="Type I PLP-dependent aspartate aminotransferase-like (Major domain)"/>
    <property type="match status" value="1"/>
</dbReference>
<dbReference type="PANTHER" id="PTHR13693">
    <property type="entry name" value="CLASS II AMINOTRANSFERASE/8-AMINO-7-OXONONANOATE SYNTHASE"/>
    <property type="match status" value="1"/>
</dbReference>
<keyword evidence="3" id="KW-0663">Pyridoxal phosphate</keyword>
<proteinExistence type="predicted"/>
<dbReference type="GO" id="GO:0030170">
    <property type="term" value="F:pyridoxal phosphate binding"/>
    <property type="evidence" value="ECO:0007669"/>
    <property type="project" value="InterPro"/>
</dbReference>
<gene>
    <name evidence="5" type="ORF">LCGC14_1722270</name>
</gene>
<evidence type="ECO:0000256" key="3">
    <source>
        <dbReference type="ARBA" id="ARBA00022898"/>
    </source>
</evidence>
<feature type="non-terminal residue" evidence="5">
    <location>
        <position position="209"/>
    </location>
</feature>